<evidence type="ECO:0000313" key="2">
    <source>
        <dbReference type="Proteomes" id="UP001358586"/>
    </source>
</evidence>
<dbReference type="EMBL" id="JARKNE010000007">
    <property type="protein sequence ID" value="KAK5819265.1"/>
    <property type="molecule type" value="Genomic_DNA"/>
</dbReference>
<dbReference type="PANTHER" id="PTHR36807">
    <property type="entry name" value="PHOSPHOGLYCOLATE PHOSPHATASE"/>
    <property type="match status" value="1"/>
</dbReference>
<gene>
    <name evidence="1" type="ORF">PVK06_024242</name>
</gene>
<name>A0ABR0PDN7_GOSAR</name>
<reference evidence="1 2" key="1">
    <citation type="submission" date="2023-03" db="EMBL/GenBank/DDBJ databases">
        <title>WGS of Gossypium arboreum.</title>
        <authorList>
            <person name="Yu D."/>
        </authorList>
    </citation>
    <scope>NUCLEOTIDE SEQUENCE [LARGE SCALE GENOMIC DNA]</scope>
    <source>
        <tissue evidence="1">Leaf</tissue>
    </source>
</reference>
<sequence>MWSLVHTAVTSVSDRIPLIDLVLLMLQCRKNVCYDQILFPFYGDSILEDFPFYGDSILEDLVATLADGIVSTYLELISVCGNLSNEESPSGIFLLMHPKVLLSMKQKNKVLLMRFDCWTDRAFWV</sequence>
<organism evidence="1 2">
    <name type="scientific">Gossypium arboreum</name>
    <name type="common">Tree cotton</name>
    <name type="synonym">Gossypium nanking</name>
    <dbReference type="NCBI Taxonomy" id="29729"/>
    <lineage>
        <taxon>Eukaryota</taxon>
        <taxon>Viridiplantae</taxon>
        <taxon>Streptophyta</taxon>
        <taxon>Embryophyta</taxon>
        <taxon>Tracheophyta</taxon>
        <taxon>Spermatophyta</taxon>
        <taxon>Magnoliopsida</taxon>
        <taxon>eudicotyledons</taxon>
        <taxon>Gunneridae</taxon>
        <taxon>Pentapetalae</taxon>
        <taxon>rosids</taxon>
        <taxon>malvids</taxon>
        <taxon>Malvales</taxon>
        <taxon>Malvaceae</taxon>
        <taxon>Malvoideae</taxon>
        <taxon>Gossypium</taxon>
    </lineage>
</organism>
<protein>
    <submittedName>
        <fullName evidence="1">Uncharacterized protein</fullName>
    </submittedName>
</protein>
<comment type="caution">
    <text evidence="1">The sequence shown here is derived from an EMBL/GenBank/DDBJ whole genome shotgun (WGS) entry which is preliminary data.</text>
</comment>
<proteinExistence type="predicted"/>
<dbReference type="PANTHER" id="PTHR36807:SF2">
    <property type="entry name" value="PHOSPHOGLYCOLATE PHOSPHATASE"/>
    <property type="match status" value="1"/>
</dbReference>
<dbReference type="Proteomes" id="UP001358586">
    <property type="component" value="Chromosome 7"/>
</dbReference>
<accession>A0ABR0PDN7</accession>
<evidence type="ECO:0000313" key="1">
    <source>
        <dbReference type="EMBL" id="KAK5819265.1"/>
    </source>
</evidence>
<keyword evidence="2" id="KW-1185">Reference proteome</keyword>